<dbReference type="Proteomes" id="UP001055439">
    <property type="component" value="Chromosome 5"/>
</dbReference>
<protein>
    <submittedName>
        <fullName evidence="1">Uncharacterized protein</fullName>
    </submittedName>
</protein>
<dbReference type="OrthoDB" id="10608157at2759"/>
<organism evidence="1 2">
    <name type="scientific">Musa troglodytarum</name>
    <name type="common">fe'i banana</name>
    <dbReference type="NCBI Taxonomy" id="320322"/>
    <lineage>
        <taxon>Eukaryota</taxon>
        <taxon>Viridiplantae</taxon>
        <taxon>Streptophyta</taxon>
        <taxon>Embryophyta</taxon>
        <taxon>Tracheophyta</taxon>
        <taxon>Spermatophyta</taxon>
        <taxon>Magnoliopsida</taxon>
        <taxon>Liliopsida</taxon>
        <taxon>Zingiberales</taxon>
        <taxon>Musaceae</taxon>
        <taxon>Musa</taxon>
    </lineage>
</organism>
<gene>
    <name evidence="1" type="ORF">MUK42_29571</name>
</gene>
<dbReference type="EMBL" id="CP097507">
    <property type="protein sequence ID" value="URE03231.1"/>
    <property type="molecule type" value="Genomic_DNA"/>
</dbReference>
<proteinExistence type="predicted"/>
<sequence>PTLVDAIGTAFHLDFSHITNPRDSNVNIYQRDQMNSNNLFIRSDSVTRVRMRILHPVPRFLIVTGTDAFRNRPNKTGPQHHN</sequence>
<evidence type="ECO:0000313" key="1">
    <source>
        <dbReference type="EMBL" id="URE03231.1"/>
    </source>
</evidence>
<dbReference type="AlphaFoldDB" id="A0A9E7K3B5"/>
<accession>A0A9E7K3B5</accession>
<evidence type="ECO:0000313" key="2">
    <source>
        <dbReference type="Proteomes" id="UP001055439"/>
    </source>
</evidence>
<name>A0A9E7K3B5_9LILI</name>
<reference evidence="1" key="1">
    <citation type="submission" date="2022-05" db="EMBL/GenBank/DDBJ databases">
        <title>The Musa troglodytarum L. genome provides insights into the mechanism of non-climacteric behaviour and enrichment of carotenoids.</title>
        <authorList>
            <person name="Wang J."/>
        </authorList>
    </citation>
    <scope>NUCLEOTIDE SEQUENCE</scope>
    <source>
        <tissue evidence="1">Leaf</tissue>
    </source>
</reference>
<keyword evidence="2" id="KW-1185">Reference proteome</keyword>
<feature type="non-terminal residue" evidence="1">
    <location>
        <position position="1"/>
    </location>
</feature>